<evidence type="ECO:0000259" key="1">
    <source>
        <dbReference type="PROSITE" id="PS51186"/>
    </source>
</evidence>
<gene>
    <name evidence="2" type="ORF">VPR01S_05_01320</name>
</gene>
<dbReference type="InterPro" id="IPR016181">
    <property type="entry name" value="Acyl_CoA_acyltransferase"/>
</dbReference>
<dbReference type="CDD" id="cd04301">
    <property type="entry name" value="NAT_SF"/>
    <property type="match status" value="1"/>
</dbReference>
<dbReference type="RefSeq" id="WP_021704815.1">
    <property type="nucleotide sequence ID" value="NZ_BATJ01000005.1"/>
</dbReference>
<evidence type="ECO:0000313" key="3">
    <source>
        <dbReference type="Proteomes" id="UP000016570"/>
    </source>
</evidence>
<dbReference type="STRING" id="1219065.VPR01S_05_01320"/>
<dbReference type="eggNOG" id="COG1670">
    <property type="taxonomic scope" value="Bacteria"/>
</dbReference>
<organism evidence="2 3">
    <name type="scientific">Vibrio proteolyticus NBRC 13287</name>
    <dbReference type="NCBI Taxonomy" id="1219065"/>
    <lineage>
        <taxon>Bacteria</taxon>
        <taxon>Pseudomonadati</taxon>
        <taxon>Pseudomonadota</taxon>
        <taxon>Gammaproteobacteria</taxon>
        <taxon>Vibrionales</taxon>
        <taxon>Vibrionaceae</taxon>
        <taxon>Vibrio</taxon>
    </lineage>
</organism>
<protein>
    <recommendedName>
        <fullName evidence="1">N-acetyltransferase domain-containing protein</fullName>
    </recommendedName>
</protein>
<dbReference type="AlphaFoldDB" id="U3A0J3"/>
<keyword evidence="3" id="KW-1185">Reference proteome</keyword>
<comment type="caution">
    <text evidence="2">The sequence shown here is derived from an EMBL/GenBank/DDBJ whole genome shotgun (WGS) entry which is preliminary data.</text>
</comment>
<proteinExistence type="predicted"/>
<accession>U3A0J3</accession>
<feature type="domain" description="N-acetyltransferase" evidence="1">
    <location>
        <begin position="2"/>
        <end position="156"/>
    </location>
</feature>
<dbReference type="Pfam" id="PF00583">
    <property type="entry name" value="Acetyltransf_1"/>
    <property type="match status" value="1"/>
</dbReference>
<reference evidence="2 3" key="1">
    <citation type="submission" date="2013-09" db="EMBL/GenBank/DDBJ databases">
        <title>Whole genome shotgun sequence of Vibrio proteolyticus NBRC 13287.</title>
        <authorList>
            <person name="Isaki S."/>
            <person name="Hosoyama A."/>
            <person name="Numata M."/>
            <person name="Hashimoto M."/>
            <person name="Hosoyama Y."/>
            <person name="Tsuchikane K."/>
            <person name="Noguchi M."/>
            <person name="Hirakata S."/>
            <person name="Ichikawa N."/>
            <person name="Ohji S."/>
            <person name="Yamazoe A."/>
            <person name="Fujita N."/>
        </authorList>
    </citation>
    <scope>NUCLEOTIDE SEQUENCE [LARGE SCALE GENOMIC DNA]</scope>
    <source>
        <strain evidence="2 3">NBRC 13287</strain>
    </source>
</reference>
<dbReference type="GO" id="GO:0016747">
    <property type="term" value="F:acyltransferase activity, transferring groups other than amino-acyl groups"/>
    <property type="evidence" value="ECO:0007669"/>
    <property type="project" value="InterPro"/>
</dbReference>
<sequence>MIKIEQMTPSHYEEVCDLSVSQEQMQYVGDINEILCLISTAVHPNVILADGAVVGFFLTDMTYQHAYDFCEAGTLGFRAFFIDQRFQGQGLGTRAMSVIKSFIQSTYPAFNWLYLTVNCKNPVARHCYEKVGFEDTQTFYYGGNAGPQHIMRLGLHAC</sequence>
<dbReference type="EMBL" id="BATJ01000005">
    <property type="protein sequence ID" value="GAD66837.1"/>
    <property type="molecule type" value="Genomic_DNA"/>
</dbReference>
<dbReference type="Proteomes" id="UP000016570">
    <property type="component" value="Unassembled WGS sequence"/>
</dbReference>
<dbReference type="PROSITE" id="PS51186">
    <property type="entry name" value="GNAT"/>
    <property type="match status" value="1"/>
</dbReference>
<evidence type="ECO:0000313" key="2">
    <source>
        <dbReference type="EMBL" id="GAD66837.1"/>
    </source>
</evidence>
<dbReference type="InterPro" id="IPR000182">
    <property type="entry name" value="GNAT_dom"/>
</dbReference>
<dbReference type="SUPFAM" id="SSF55729">
    <property type="entry name" value="Acyl-CoA N-acyltransferases (Nat)"/>
    <property type="match status" value="1"/>
</dbReference>
<dbReference type="Gene3D" id="3.40.630.30">
    <property type="match status" value="1"/>
</dbReference>
<name>U3A0J3_VIBPR</name>